<accession>A0AA39QWJ6</accession>
<dbReference type="PROSITE" id="PS51683">
    <property type="entry name" value="SAM_OMT_II"/>
    <property type="match status" value="1"/>
</dbReference>
<dbReference type="EMBL" id="JAFEKC020000015">
    <property type="protein sequence ID" value="KAK0510562.1"/>
    <property type="molecule type" value="Genomic_DNA"/>
</dbReference>
<dbReference type="PANTHER" id="PTHR43712">
    <property type="entry name" value="PUTATIVE (AFU_ORTHOLOGUE AFUA_4G14580)-RELATED"/>
    <property type="match status" value="1"/>
</dbReference>
<dbReference type="SUPFAM" id="SSF46785">
    <property type="entry name" value="Winged helix' DNA-binding domain"/>
    <property type="match status" value="1"/>
</dbReference>
<keyword evidence="1" id="KW-0489">Methyltransferase</keyword>
<protein>
    <recommendedName>
        <fullName evidence="4">O-methyltransferase C-terminal domain-containing protein</fullName>
    </recommendedName>
</protein>
<evidence type="ECO:0000313" key="6">
    <source>
        <dbReference type="Proteomes" id="UP001166286"/>
    </source>
</evidence>
<dbReference type="GO" id="GO:0032259">
    <property type="term" value="P:methylation"/>
    <property type="evidence" value="ECO:0007669"/>
    <property type="project" value="UniProtKB-KW"/>
</dbReference>
<comment type="caution">
    <text evidence="5">The sequence shown here is derived from an EMBL/GenBank/DDBJ whole genome shotgun (WGS) entry which is preliminary data.</text>
</comment>
<dbReference type="AlphaFoldDB" id="A0AA39QWJ6"/>
<dbReference type="InterPro" id="IPR036390">
    <property type="entry name" value="WH_DNA-bd_sf"/>
</dbReference>
<dbReference type="SUPFAM" id="SSF53335">
    <property type="entry name" value="S-adenosyl-L-methionine-dependent methyltransferases"/>
    <property type="match status" value="1"/>
</dbReference>
<dbReference type="Pfam" id="PF00891">
    <property type="entry name" value="Methyltransf_2"/>
    <property type="match status" value="1"/>
</dbReference>
<organism evidence="5 6">
    <name type="scientific">Cladonia borealis</name>
    <dbReference type="NCBI Taxonomy" id="184061"/>
    <lineage>
        <taxon>Eukaryota</taxon>
        <taxon>Fungi</taxon>
        <taxon>Dikarya</taxon>
        <taxon>Ascomycota</taxon>
        <taxon>Pezizomycotina</taxon>
        <taxon>Lecanoromycetes</taxon>
        <taxon>OSLEUM clade</taxon>
        <taxon>Lecanoromycetidae</taxon>
        <taxon>Lecanorales</taxon>
        <taxon>Lecanorineae</taxon>
        <taxon>Cladoniaceae</taxon>
        <taxon>Cladonia</taxon>
    </lineage>
</organism>
<sequence>MAGSRIAELASLIANSTAYIGTHLAAEGHPTPSFDVDQPTHLLNDSKIATSRRNIIEATDELNALMLGPVGILTSPSHNFMISLQAIYRLGIATGFPHKKSEATFGEIALYSGVCESHVRRILRHAMTYRIFCEPRKGVVAHTAASKLLAENPLMHEWIGMVSEEMWPAATRAVDALTRWPNSEEPYHSGFNIAHNTDKPVFDELAKHPDREKRYAAAMTWFSTGPGLETSHIVNGFAWENIGKGVIVDVGGSQGVVGAAIVRAFPSLHCIVQDQVDVVKVGQQNLQPELQTRITFMKHDFFEAQPIKAANVYLLRWILHDWSEKYAVQILKALVPALTQDSKLVICEHVLPEPGTVPICQERAMRAFDLAMLEFHNAKERDIDDWVGLLAMADSRFRLLDCKQPPGSRLAVMEVGWLGDKVGDKLGSN</sequence>
<dbReference type="Proteomes" id="UP001166286">
    <property type="component" value="Unassembled WGS sequence"/>
</dbReference>
<evidence type="ECO:0000256" key="3">
    <source>
        <dbReference type="ARBA" id="ARBA00022691"/>
    </source>
</evidence>
<dbReference type="PANTHER" id="PTHR43712:SF12">
    <property type="entry name" value="STERIGMATOCYSTIN 8-O-METHYLTRANSFERASE"/>
    <property type="match status" value="1"/>
</dbReference>
<dbReference type="InterPro" id="IPR016461">
    <property type="entry name" value="COMT-like"/>
</dbReference>
<evidence type="ECO:0000256" key="1">
    <source>
        <dbReference type="ARBA" id="ARBA00022603"/>
    </source>
</evidence>
<evidence type="ECO:0000259" key="4">
    <source>
        <dbReference type="Pfam" id="PF00891"/>
    </source>
</evidence>
<name>A0AA39QWJ6_9LECA</name>
<dbReference type="GO" id="GO:0008171">
    <property type="term" value="F:O-methyltransferase activity"/>
    <property type="evidence" value="ECO:0007669"/>
    <property type="project" value="InterPro"/>
</dbReference>
<dbReference type="Gene3D" id="3.40.50.150">
    <property type="entry name" value="Vaccinia Virus protein VP39"/>
    <property type="match status" value="1"/>
</dbReference>
<reference evidence="5" key="1">
    <citation type="submission" date="2023-03" db="EMBL/GenBank/DDBJ databases">
        <title>Complete genome of Cladonia borealis.</title>
        <authorList>
            <person name="Park H."/>
        </authorList>
    </citation>
    <scope>NUCLEOTIDE SEQUENCE</scope>
    <source>
        <strain evidence="5">ANT050790</strain>
    </source>
</reference>
<dbReference type="InterPro" id="IPR029063">
    <property type="entry name" value="SAM-dependent_MTases_sf"/>
</dbReference>
<gene>
    <name evidence="5" type="ORF">JMJ35_006994</name>
</gene>
<evidence type="ECO:0000256" key="2">
    <source>
        <dbReference type="ARBA" id="ARBA00022679"/>
    </source>
</evidence>
<keyword evidence="6" id="KW-1185">Reference proteome</keyword>
<feature type="domain" description="O-methyltransferase C-terminal" evidence="4">
    <location>
        <begin position="198"/>
        <end position="393"/>
    </location>
</feature>
<keyword evidence="3" id="KW-0949">S-adenosyl-L-methionine</keyword>
<dbReference type="Gene3D" id="1.10.10.10">
    <property type="entry name" value="Winged helix-like DNA-binding domain superfamily/Winged helix DNA-binding domain"/>
    <property type="match status" value="1"/>
</dbReference>
<keyword evidence="2" id="KW-0808">Transferase</keyword>
<dbReference type="InterPro" id="IPR036388">
    <property type="entry name" value="WH-like_DNA-bd_sf"/>
</dbReference>
<evidence type="ECO:0000313" key="5">
    <source>
        <dbReference type="EMBL" id="KAK0510562.1"/>
    </source>
</evidence>
<proteinExistence type="predicted"/>
<dbReference type="InterPro" id="IPR001077">
    <property type="entry name" value="COMT_C"/>
</dbReference>